<sequence length="166" mass="18551">MAVSQGVIELVASAQANARASQERISDIMSREGGVDDVEALRAATVELELTAVDIFSIFEVRMQHHFKRGPFSRKLVTLLVDSGQADLADRIHQYYLAINVLKHGKGESYRELMREPNSLIVVRPAQDTIRDDAHRPVGLVDVTDPSFFAGLTEAIVEAYRFLEKR</sequence>
<evidence type="ECO:0000313" key="1">
    <source>
        <dbReference type="EMBL" id="PIL21328.1"/>
    </source>
</evidence>
<protein>
    <submittedName>
        <fullName evidence="1">Uncharacterized protein</fullName>
    </submittedName>
</protein>
<dbReference type="Proteomes" id="UP000231259">
    <property type="component" value="Unassembled WGS sequence"/>
</dbReference>
<accession>A0A2G8RJR4</accession>
<proteinExistence type="predicted"/>
<organism evidence="1 2">
    <name type="scientific">Puniceibacterium antarcticum</name>
    <dbReference type="NCBI Taxonomy" id="1206336"/>
    <lineage>
        <taxon>Bacteria</taxon>
        <taxon>Pseudomonadati</taxon>
        <taxon>Pseudomonadota</taxon>
        <taxon>Alphaproteobacteria</taxon>
        <taxon>Rhodobacterales</taxon>
        <taxon>Paracoccaceae</taxon>
        <taxon>Puniceibacterium</taxon>
    </lineage>
</organism>
<dbReference type="RefSeq" id="WP_099909879.1">
    <property type="nucleotide sequence ID" value="NZ_AWWI01000042.1"/>
</dbReference>
<keyword evidence="2" id="KW-1185">Reference proteome</keyword>
<evidence type="ECO:0000313" key="2">
    <source>
        <dbReference type="Proteomes" id="UP000231259"/>
    </source>
</evidence>
<dbReference type="EMBL" id="AWWI01000042">
    <property type="protein sequence ID" value="PIL21328.1"/>
    <property type="molecule type" value="Genomic_DNA"/>
</dbReference>
<dbReference type="OrthoDB" id="7725299at2"/>
<name>A0A2G8RJR4_9RHOB</name>
<gene>
    <name evidence="1" type="ORF">P775_04890</name>
</gene>
<reference evidence="1 2" key="1">
    <citation type="submission" date="2013-09" db="EMBL/GenBank/DDBJ databases">
        <title>Genome sequencing of Phaeobacter antarcticus sp. nov. SM1211.</title>
        <authorList>
            <person name="Zhang X.-Y."/>
            <person name="Liu C."/>
            <person name="Chen X.-L."/>
            <person name="Xie B.-B."/>
            <person name="Qin Q.-L."/>
            <person name="Rong J.-C."/>
            <person name="Zhang Y.-Z."/>
        </authorList>
    </citation>
    <scope>NUCLEOTIDE SEQUENCE [LARGE SCALE GENOMIC DNA]</scope>
    <source>
        <strain evidence="1 2">SM1211</strain>
    </source>
</reference>
<dbReference type="AlphaFoldDB" id="A0A2G8RJR4"/>
<comment type="caution">
    <text evidence="1">The sequence shown here is derived from an EMBL/GenBank/DDBJ whole genome shotgun (WGS) entry which is preliminary data.</text>
</comment>